<accession>A0ABQ7T7X4</accession>
<evidence type="ECO:0008006" key="3">
    <source>
        <dbReference type="Google" id="ProtNLM"/>
    </source>
</evidence>
<gene>
    <name evidence="1" type="ORF">JD844_015101</name>
</gene>
<evidence type="ECO:0000313" key="1">
    <source>
        <dbReference type="EMBL" id="KAH0625547.1"/>
    </source>
</evidence>
<evidence type="ECO:0000313" key="2">
    <source>
        <dbReference type="Proteomes" id="UP000826234"/>
    </source>
</evidence>
<dbReference type="EMBL" id="JAIPUX010001211">
    <property type="protein sequence ID" value="KAH0625547.1"/>
    <property type="molecule type" value="Genomic_DNA"/>
</dbReference>
<proteinExistence type="predicted"/>
<comment type="caution">
    <text evidence="1">The sequence shown here is derived from an EMBL/GenBank/DDBJ whole genome shotgun (WGS) entry which is preliminary data.</text>
</comment>
<organism evidence="1 2">
    <name type="scientific">Phrynosoma platyrhinos</name>
    <name type="common">Desert horned lizard</name>
    <dbReference type="NCBI Taxonomy" id="52577"/>
    <lineage>
        <taxon>Eukaryota</taxon>
        <taxon>Metazoa</taxon>
        <taxon>Chordata</taxon>
        <taxon>Craniata</taxon>
        <taxon>Vertebrata</taxon>
        <taxon>Euteleostomi</taxon>
        <taxon>Lepidosauria</taxon>
        <taxon>Squamata</taxon>
        <taxon>Bifurcata</taxon>
        <taxon>Unidentata</taxon>
        <taxon>Episquamata</taxon>
        <taxon>Toxicofera</taxon>
        <taxon>Iguania</taxon>
        <taxon>Phrynosomatidae</taxon>
        <taxon>Phrynosomatinae</taxon>
        <taxon>Phrynosoma</taxon>
    </lineage>
</organism>
<protein>
    <recommendedName>
        <fullName evidence="3">Secreted protein</fullName>
    </recommendedName>
</protein>
<sequence length="80" mass="9354">MNMRLQELMFLFCFVACHYFGKANVILIFTDESIPRSLKALNTFQLCIKCLFFLAVTVTSRPDCYWGRNCRTQVKAHHAM</sequence>
<name>A0ABQ7T7X4_PHRPL</name>
<reference evidence="1 2" key="1">
    <citation type="journal article" date="2022" name="Gigascience">
        <title>A chromosome-level genome assembly and annotation of the desert horned lizard, Phrynosoma platyrhinos, provides insight into chromosomal rearrangements among reptiles.</title>
        <authorList>
            <person name="Koochekian N."/>
            <person name="Ascanio A."/>
            <person name="Farleigh K."/>
            <person name="Card D.C."/>
            <person name="Schield D.R."/>
            <person name="Castoe T.A."/>
            <person name="Jezkova T."/>
        </authorList>
    </citation>
    <scope>NUCLEOTIDE SEQUENCE [LARGE SCALE GENOMIC DNA]</scope>
    <source>
        <strain evidence="1">NK-2021</strain>
    </source>
</reference>
<dbReference type="Proteomes" id="UP000826234">
    <property type="component" value="Unassembled WGS sequence"/>
</dbReference>
<keyword evidence="2" id="KW-1185">Reference proteome</keyword>